<evidence type="ECO:0000256" key="1">
    <source>
        <dbReference type="SAM" id="MobiDB-lite"/>
    </source>
</evidence>
<dbReference type="EMBL" id="JAIWQS010000005">
    <property type="protein sequence ID" value="KAJ8765208.1"/>
    <property type="molecule type" value="Genomic_DNA"/>
</dbReference>
<evidence type="ECO:0000313" key="4">
    <source>
        <dbReference type="Proteomes" id="UP001159364"/>
    </source>
</evidence>
<organism evidence="3 4">
    <name type="scientific">Erythroxylum novogranatense</name>
    <dbReference type="NCBI Taxonomy" id="1862640"/>
    <lineage>
        <taxon>Eukaryota</taxon>
        <taxon>Viridiplantae</taxon>
        <taxon>Streptophyta</taxon>
        <taxon>Embryophyta</taxon>
        <taxon>Tracheophyta</taxon>
        <taxon>Spermatophyta</taxon>
        <taxon>Magnoliopsida</taxon>
        <taxon>eudicotyledons</taxon>
        <taxon>Gunneridae</taxon>
        <taxon>Pentapetalae</taxon>
        <taxon>rosids</taxon>
        <taxon>fabids</taxon>
        <taxon>Malpighiales</taxon>
        <taxon>Erythroxylaceae</taxon>
        <taxon>Erythroxylum</taxon>
    </lineage>
</organism>
<gene>
    <name evidence="3" type="ORF">K2173_011468</name>
</gene>
<dbReference type="InterPro" id="IPR013087">
    <property type="entry name" value="Znf_C2H2_type"/>
</dbReference>
<sequence>MAGFGWNSSLGNTISSNSNGFPTTPIACRLCDEVFMSVSALITHVEGHILSNAKQHEPNINQPLQIQGDSSVNPIHPSSSPTPPPEPDHPLSQNIGIFNTAVQNYAIAKDYSNNLANGSMGEAHIPASMGESASDDSTMPLLQKLQRHYPYKLKLREMDNEHKNMRDLDLTLRL</sequence>
<evidence type="ECO:0000313" key="3">
    <source>
        <dbReference type="EMBL" id="KAJ8765208.1"/>
    </source>
</evidence>
<proteinExistence type="predicted"/>
<feature type="region of interest" description="Disordered" evidence="1">
    <location>
        <begin position="63"/>
        <end position="92"/>
    </location>
</feature>
<name>A0AAV8TER6_9ROSI</name>
<feature type="domain" description="C2H2-type" evidence="2">
    <location>
        <begin position="28"/>
        <end position="48"/>
    </location>
</feature>
<dbReference type="PROSITE" id="PS00028">
    <property type="entry name" value="ZINC_FINGER_C2H2_1"/>
    <property type="match status" value="1"/>
</dbReference>
<accession>A0AAV8TER6</accession>
<dbReference type="AlphaFoldDB" id="A0AAV8TER6"/>
<feature type="compositionally biased region" description="Polar residues" evidence="1">
    <location>
        <begin position="63"/>
        <end position="73"/>
    </location>
</feature>
<protein>
    <recommendedName>
        <fullName evidence="2">C2H2-type domain-containing protein</fullName>
    </recommendedName>
</protein>
<evidence type="ECO:0000259" key="2">
    <source>
        <dbReference type="PROSITE" id="PS00028"/>
    </source>
</evidence>
<dbReference type="Proteomes" id="UP001159364">
    <property type="component" value="Linkage Group LG05"/>
</dbReference>
<keyword evidence="4" id="KW-1185">Reference proteome</keyword>
<comment type="caution">
    <text evidence="3">The sequence shown here is derived from an EMBL/GenBank/DDBJ whole genome shotgun (WGS) entry which is preliminary data.</text>
</comment>
<reference evidence="3 4" key="1">
    <citation type="submission" date="2021-09" db="EMBL/GenBank/DDBJ databases">
        <title>Genomic insights and catalytic innovation underlie evolution of tropane alkaloids biosynthesis.</title>
        <authorList>
            <person name="Wang Y.-J."/>
            <person name="Tian T."/>
            <person name="Huang J.-P."/>
            <person name="Huang S.-X."/>
        </authorList>
    </citation>
    <scope>NUCLEOTIDE SEQUENCE [LARGE SCALE GENOMIC DNA]</scope>
    <source>
        <strain evidence="3">KIB-2018</strain>
        <tissue evidence="3">Leaf</tissue>
    </source>
</reference>